<accession>A0A254T713</accession>
<name>A0A254T713_9BURK</name>
<protein>
    <submittedName>
        <fullName evidence="1">Uncharacterized protein</fullName>
    </submittedName>
</protein>
<reference evidence="1 3" key="1">
    <citation type="submission" date="2016-02" db="EMBL/GenBank/DDBJ databases">
        <authorList>
            <person name="Wen L."/>
            <person name="He K."/>
            <person name="Yang H."/>
        </authorList>
    </citation>
    <scope>NUCLEOTIDE SEQUENCE [LARGE SCALE GENOMIC DNA]</scope>
    <source>
        <strain evidence="1 3">TSA40</strain>
    </source>
</reference>
<dbReference type="RefSeq" id="WP_088706309.1">
    <property type="nucleotide sequence ID" value="NZ_LSTO01000001.1"/>
</dbReference>
<evidence type="ECO:0000313" key="2">
    <source>
        <dbReference type="EMBL" id="OWW19398.1"/>
    </source>
</evidence>
<dbReference type="EMBL" id="LSTO01000001">
    <property type="protein sequence ID" value="OWW19398.1"/>
    <property type="molecule type" value="Genomic_DNA"/>
</dbReference>
<sequence length="59" mass="6777">MSQKFNFLARRTASTKAEQELRRQFPRRSRAWISAKAARIAGNTDITSELRAPTRAEVK</sequence>
<evidence type="ECO:0000313" key="1">
    <source>
        <dbReference type="EMBL" id="OWW18434.1"/>
    </source>
</evidence>
<dbReference type="AlphaFoldDB" id="A0A254T713"/>
<dbReference type="Proteomes" id="UP000197535">
    <property type="component" value="Unassembled WGS sequence"/>
</dbReference>
<organism evidence="1 3">
    <name type="scientific">Noviherbaspirillum denitrificans</name>
    <dbReference type="NCBI Taxonomy" id="1968433"/>
    <lineage>
        <taxon>Bacteria</taxon>
        <taxon>Pseudomonadati</taxon>
        <taxon>Pseudomonadota</taxon>
        <taxon>Betaproteobacteria</taxon>
        <taxon>Burkholderiales</taxon>
        <taxon>Oxalobacteraceae</taxon>
        <taxon>Noviherbaspirillum</taxon>
    </lineage>
</organism>
<dbReference type="OrthoDB" id="9955013at2"/>
<comment type="caution">
    <text evidence="1">The sequence shown here is derived from an EMBL/GenBank/DDBJ whole genome shotgun (WGS) entry which is preliminary data.</text>
</comment>
<gene>
    <name evidence="1" type="ORF">AYR66_01135</name>
    <name evidence="2" type="ORF">AYR66_07620</name>
</gene>
<keyword evidence="3" id="KW-1185">Reference proteome</keyword>
<evidence type="ECO:0000313" key="3">
    <source>
        <dbReference type="Proteomes" id="UP000197535"/>
    </source>
</evidence>
<proteinExistence type="predicted"/>
<dbReference type="EMBL" id="LSTO01000006">
    <property type="protein sequence ID" value="OWW18434.1"/>
    <property type="molecule type" value="Genomic_DNA"/>
</dbReference>